<dbReference type="Gene3D" id="3.40.50.800">
    <property type="entry name" value="Anticodon-binding domain"/>
    <property type="match status" value="1"/>
</dbReference>
<dbReference type="InterPro" id="IPR027031">
    <property type="entry name" value="Gly-tRNA_synthase/POLG2"/>
</dbReference>
<dbReference type="GO" id="GO:0070150">
    <property type="term" value="P:mitochondrial glycyl-tRNA aminoacylation"/>
    <property type="evidence" value="ECO:0007669"/>
    <property type="project" value="TreeGrafter"/>
</dbReference>
<sequence length="214" mass="23249">MSECDAMELKSKLEAGPADVSIDGATYTITPSMVGIEKKMVKMTGRNYTPAVVEPSFGIGRIMYAMFEHAYYCRDGDESRSVFRFTNIVAPSKACVFPLLNKPELNEIASKVSTMLTATGLSNIVDTTGNTIGKRYARTDELGIPFAVTVDYQVRVPPVRCCLPFGVVVALTGRRSVGLWRVCALIPKALNSLSQTAINQHGSARCGRPTLLFA</sequence>
<dbReference type="SUPFAM" id="SSF52954">
    <property type="entry name" value="Class II aaRS ABD-related"/>
    <property type="match status" value="1"/>
</dbReference>
<dbReference type="PANTHER" id="PTHR10745:SF0">
    <property type="entry name" value="GLYCINE--TRNA LIGASE"/>
    <property type="match status" value="1"/>
</dbReference>
<dbReference type="Gene3D" id="3.30.930.10">
    <property type="entry name" value="Bira Bifunctional Protein, Domain 2"/>
    <property type="match status" value="1"/>
</dbReference>
<dbReference type="AlphaFoldDB" id="A0A7R9VR59"/>
<proteinExistence type="predicted"/>
<organism evidence="2">
    <name type="scientific">Chlamydomonas euryale</name>
    <dbReference type="NCBI Taxonomy" id="1486919"/>
    <lineage>
        <taxon>Eukaryota</taxon>
        <taxon>Viridiplantae</taxon>
        <taxon>Chlorophyta</taxon>
        <taxon>core chlorophytes</taxon>
        <taxon>Chlorophyceae</taxon>
        <taxon>CS clade</taxon>
        <taxon>Chlamydomonadales</taxon>
        <taxon>Chlamydomonadaceae</taxon>
        <taxon>Chlamydomonas</taxon>
    </lineage>
</organism>
<dbReference type="FunFam" id="3.30.930.10:FF:000158">
    <property type="entry name" value="Glycyl-tRNA synthetase"/>
    <property type="match status" value="1"/>
</dbReference>
<dbReference type="InterPro" id="IPR036621">
    <property type="entry name" value="Anticodon-bd_dom_sf"/>
</dbReference>
<evidence type="ECO:0000313" key="2">
    <source>
        <dbReference type="EMBL" id="CAD8302551.1"/>
    </source>
</evidence>
<dbReference type="InterPro" id="IPR004154">
    <property type="entry name" value="Anticodon-bd"/>
</dbReference>
<dbReference type="SUPFAM" id="SSF55681">
    <property type="entry name" value="Class II aaRS and biotin synthetases"/>
    <property type="match status" value="1"/>
</dbReference>
<accession>A0A7R9VR59</accession>
<gene>
    <name evidence="2" type="ORF">CEUR00632_LOCUS16623</name>
</gene>
<dbReference type="InterPro" id="IPR045864">
    <property type="entry name" value="aa-tRNA-synth_II/BPL/LPL"/>
</dbReference>
<dbReference type="GO" id="GO:0004820">
    <property type="term" value="F:glycine-tRNA ligase activity"/>
    <property type="evidence" value="ECO:0007669"/>
    <property type="project" value="TreeGrafter"/>
</dbReference>
<evidence type="ECO:0000259" key="1">
    <source>
        <dbReference type="Pfam" id="PF03129"/>
    </source>
</evidence>
<dbReference type="EMBL" id="HBEC01035805">
    <property type="protein sequence ID" value="CAD8302551.1"/>
    <property type="molecule type" value="Transcribed_RNA"/>
</dbReference>
<dbReference type="PRINTS" id="PR01043">
    <property type="entry name" value="TRNASYNTHGLY"/>
</dbReference>
<name>A0A7R9VR59_9CHLO</name>
<dbReference type="PANTHER" id="PTHR10745">
    <property type="entry name" value="GLYCYL-TRNA SYNTHETASE/DNA POLYMERASE SUBUNIT GAMMA-2"/>
    <property type="match status" value="1"/>
</dbReference>
<dbReference type="GO" id="GO:0005739">
    <property type="term" value="C:mitochondrion"/>
    <property type="evidence" value="ECO:0007669"/>
    <property type="project" value="TreeGrafter"/>
</dbReference>
<protein>
    <recommendedName>
        <fullName evidence="1">Anticodon-binding domain-containing protein</fullName>
    </recommendedName>
</protein>
<reference evidence="2" key="1">
    <citation type="submission" date="2021-01" db="EMBL/GenBank/DDBJ databases">
        <authorList>
            <person name="Corre E."/>
            <person name="Pelletier E."/>
            <person name="Niang G."/>
            <person name="Scheremetjew M."/>
            <person name="Finn R."/>
            <person name="Kale V."/>
            <person name="Holt S."/>
            <person name="Cochrane G."/>
            <person name="Meng A."/>
            <person name="Brown T."/>
            <person name="Cohen L."/>
        </authorList>
    </citation>
    <scope>NUCLEOTIDE SEQUENCE</scope>
    <source>
        <strain evidence="2">CCMP219</strain>
    </source>
</reference>
<dbReference type="Pfam" id="PF03129">
    <property type="entry name" value="HGTP_anticodon"/>
    <property type="match status" value="1"/>
</dbReference>
<feature type="domain" description="Anticodon-binding" evidence="1">
    <location>
        <begin position="93"/>
        <end position="153"/>
    </location>
</feature>